<evidence type="ECO:0000313" key="2">
    <source>
        <dbReference type="EMBL" id="KAF2749800.1"/>
    </source>
</evidence>
<evidence type="ECO:0000313" key="3">
    <source>
        <dbReference type="Proteomes" id="UP000799440"/>
    </source>
</evidence>
<dbReference type="Proteomes" id="UP000799440">
    <property type="component" value="Unassembled WGS sequence"/>
</dbReference>
<accession>A0A6A6VJS0</accession>
<organism evidence="2 3">
    <name type="scientific">Sporormia fimetaria CBS 119925</name>
    <dbReference type="NCBI Taxonomy" id="1340428"/>
    <lineage>
        <taxon>Eukaryota</taxon>
        <taxon>Fungi</taxon>
        <taxon>Dikarya</taxon>
        <taxon>Ascomycota</taxon>
        <taxon>Pezizomycotina</taxon>
        <taxon>Dothideomycetes</taxon>
        <taxon>Pleosporomycetidae</taxon>
        <taxon>Pleosporales</taxon>
        <taxon>Sporormiaceae</taxon>
        <taxon>Sporormia</taxon>
    </lineage>
</organism>
<protein>
    <submittedName>
        <fullName evidence="2">Uncharacterized protein</fullName>
    </submittedName>
</protein>
<gene>
    <name evidence="2" type="ORF">M011DRAFT_277037</name>
</gene>
<feature type="region of interest" description="Disordered" evidence="1">
    <location>
        <begin position="1"/>
        <end position="27"/>
    </location>
</feature>
<evidence type="ECO:0000256" key="1">
    <source>
        <dbReference type="SAM" id="MobiDB-lite"/>
    </source>
</evidence>
<dbReference type="EMBL" id="MU006565">
    <property type="protein sequence ID" value="KAF2749800.1"/>
    <property type="molecule type" value="Genomic_DNA"/>
</dbReference>
<keyword evidence="3" id="KW-1185">Reference proteome</keyword>
<reference evidence="2" key="1">
    <citation type="journal article" date="2020" name="Stud. Mycol.">
        <title>101 Dothideomycetes genomes: a test case for predicting lifestyles and emergence of pathogens.</title>
        <authorList>
            <person name="Haridas S."/>
            <person name="Albert R."/>
            <person name="Binder M."/>
            <person name="Bloem J."/>
            <person name="Labutti K."/>
            <person name="Salamov A."/>
            <person name="Andreopoulos B."/>
            <person name="Baker S."/>
            <person name="Barry K."/>
            <person name="Bills G."/>
            <person name="Bluhm B."/>
            <person name="Cannon C."/>
            <person name="Castanera R."/>
            <person name="Culley D."/>
            <person name="Daum C."/>
            <person name="Ezra D."/>
            <person name="Gonzalez J."/>
            <person name="Henrissat B."/>
            <person name="Kuo A."/>
            <person name="Liang C."/>
            <person name="Lipzen A."/>
            <person name="Lutzoni F."/>
            <person name="Magnuson J."/>
            <person name="Mondo S."/>
            <person name="Nolan M."/>
            <person name="Ohm R."/>
            <person name="Pangilinan J."/>
            <person name="Park H.-J."/>
            <person name="Ramirez L."/>
            <person name="Alfaro M."/>
            <person name="Sun H."/>
            <person name="Tritt A."/>
            <person name="Yoshinaga Y."/>
            <person name="Zwiers L.-H."/>
            <person name="Turgeon B."/>
            <person name="Goodwin S."/>
            <person name="Spatafora J."/>
            <person name="Crous P."/>
            <person name="Grigoriev I."/>
        </authorList>
    </citation>
    <scope>NUCLEOTIDE SEQUENCE</scope>
    <source>
        <strain evidence="2">CBS 119925</strain>
    </source>
</reference>
<dbReference type="AlphaFoldDB" id="A0A6A6VJS0"/>
<sequence length="151" mass="17263">MRAGCQHGVKPGSESGGCRTGERADDVRPQDVCRCRQAEDRRPQGRQRRDVRLQRRSACRGGVDEGWGFVVVVLQPLLDEYLGNARRGRGNVFGHREARTDAQGLRRTLFSRRWARLAAVDGIAVDDWHIVWAVRVWVGWMRAAARWKMQL</sequence>
<name>A0A6A6VJS0_9PLEO</name>
<proteinExistence type="predicted"/>